<dbReference type="AlphaFoldDB" id="A0A0A8Y116"/>
<protein>
    <submittedName>
        <fullName evidence="1">Uncharacterized protein</fullName>
    </submittedName>
</protein>
<organism evidence="1">
    <name type="scientific">Arundo donax</name>
    <name type="common">Giant reed</name>
    <name type="synonym">Donax arundinaceus</name>
    <dbReference type="NCBI Taxonomy" id="35708"/>
    <lineage>
        <taxon>Eukaryota</taxon>
        <taxon>Viridiplantae</taxon>
        <taxon>Streptophyta</taxon>
        <taxon>Embryophyta</taxon>
        <taxon>Tracheophyta</taxon>
        <taxon>Spermatophyta</taxon>
        <taxon>Magnoliopsida</taxon>
        <taxon>Liliopsida</taxon>
        <taxon>Poales</taxon>
        <taxon>Poaceae</taxon>
        <taxon>PACMAD clade</taxon>
        <taxon>Arundinoideae</taxon>
        <taxon>Arundineae</taxon>
        <taxon>Arundo</taxon>
    </lineage>
</organism>
<proteinExistence type="predicted"/>
<reference evidence="1" key="2">
    <citation type="journal article" date="2015" name="Data Brief">
        <title>Shoot transcriptome of the giant reed, Arundo donax.</title>
        <authorList>
            <person name="Barrero R.A."/>
            <person name="Guerrero F.D."/>
            <person name="Moolhuijzen P."/>
            <person name="Goolsby J.A."/>
            <person name="Tidwell J."/>
            <person name="Bellgard S.E."/>
            <person name="Bellgard M.I."/>
        </authorList>
    </citation>
    <scope>NUCLEOTIDE SEQUENCE</scope>
    <source>
        <tissue evidence="1">Shoot tissue taken approximately 20 cm above the soil surface</tissue>
    </source>
</reference>
<accession>A0A0A8Y116</accession>
<reference evidence="1" key="1">
    <citation type="submission" date="2014-09" db="EMBL/GenBank/DDBJ databases">
        <authorList>
            <person name="Magalhaes I.L.F."/>
            <person name="Oliveira U."/>
            <person name="Santos F.R."/>
            <person name="Vidigal T.H.D.A."/>
            <person name="Brescovit A.D."/>
            <person name="Santos A.J."/>
        </authorList>
    </citation>
    <scope>NUCLEOTIDE SEQUENCE</scope>
    <source>
        <tissue evidence="1">Shoot tissue taken approximately 20 cm above the soil surface</tissue>
    </source>
</reference>
<evidence type="ECO:0000313" key="1">
    <source>
        <dbReference type="EMBL" id="JAD18665.1"/>
    </source>
</evidence>
<name>A0A0A8Y116_ARUDO</name>
<dbReference type="EMBL" id="GBRH01279230">
    <property type="protein sequence ID" value="JAD18665.1"/>
    <property type="molecule type" value="Transcribed_RNA"/>
</dbReference>
<sequence length="244" mass="27132">MDSQVHGSMDVPAVAGHPVARGLAEEIHGFGSRLIPNFRRLEEQPFGSFDCSPSAQSYLSLMASVAPHPVEHLVHNSAYPCWPTNEIEVEQFHPEYVMEEDLYDQAENEDLDLSIYDEQYDGDESDSGDDEMYLFDQEITVGYSSAEDAHLHRTSFPVSNNSFSTSEALSESEQSPFQGSNPSRSVIYFLIRSRGFWWLPGVEGLLRSSRGPAVVAVARASALSRQQMTVGWVGWRQGCWGCSG</sequence>